<dbReference type="PANTHER" id="PTHR42685">
    <property type="entry name" value="GERANYLGERANYL DIPHOSPHATE REDUCTASE"/>
    <property type="match status" value="1"/>
</dbReference>
<dbReference type="Gene3D" id="3.50.50.60">
    <property type="entry name" value="FAD/NAD(P)-binding domain"/>
    <property type="match status" value="2"/>
</dbReference>
<dbReference type="PANTHER" id="PTHR42685:SF18">
    <property type="entry name" value="DIGERANYLGERANYLGLYCEROPHOSPHOLIPID REDUCTASE"/>
    <property type="match status" value="1"/>
</dbReference>
<accession>A0A3B1CWA5</accession>
<gene>
    <name evidence="1" type="ORF">MNBD_NITROSPIRAE01-2130</name>
</gene>
<organism evidence="1">
    <name type="scientific">hydrothermal vent metagenome</name>
    <dbReference type="NCBI Taxonomy" id="652676"/>
    <lineage>
        <taxon>unclassified sequences</taxon>
        <taxon>metagenomes</taxon>
        <taxon>ecological metagenomes</taxon>
    </lineage>
</organism>
<evidence type="ECO:0000313" key="1">
    <source>
        <dbReference type="EMBL" id="VAX26950.1"/>
    </source>
</evidence>
<proteinExistence type="predicted"/>
<protein>
    <submittedName>
        <fullName evidence="1">Uncharacterized protein</fullName>
    </submittedName>
</protein>
<sequence>MAKKEMEIVGAGPSGLVAAMTLQKAGFQVKVYEARKDVGCRFHGDFQGIENWSQEEDILETLDKMGIAINFRCGPFYGGRIYGPTGEQLDLQSKTPLFYLVRRGQVPDSLDQGLKTQALEAGVEILFEHRKKTIEGRAITATGPKGADAIAKGVTFHTDLPDQSLTILDDEIAPGGYAYFLIHEGLATMATVLFRDYHQEKACFEKMKQAFQKLIPYKMSDPREFGGFGNFYIAKSEEHGPRLYIGESAGFQDFLWGFGMRYAMVSGYLAAQSIIRNTSYDALWKAQLLPFLQAGMVNRMLIDRFGATAYRILMKQLKGQAEIRPFMKEKYSMSFKKSLLLPLAKRHVQSRVKDERCIHPTNCDCVWCRCAKV</sequence>
<dbReference type="EMBL" id="UOGF01000020">
    <property type="protein sequence ID" value="VAX26950.1"/>
    <property type="molecule type" value="Genomic_DNA"/>
</dbReference>
<name>A0A3B1CWA5_9ZZZZ</name>
<dbReference type="InterPro" id="IPR036188">
    <property type="entry name" value="FAD/NAD-bd_sf"/>
</dbReference>
<dbReference type="InterPro" id="IPR050407">
    <property type="entry name" value="Geranylgeranyl_reductase"/>
</dbReference>
<reference evidence="1" key="1">
    <citation type="submission" date="2018-06" db="EMBL/GenBank/DDBJ databases">
        <authorList>
            <person name="Zhirakovskaya E."/>
        </authorList>
    </citation>
    <scope>NUCLEOTIDE SEQUENCE</scope>
</reference>
<dbReference type="SUPFAM" id="SSF51905">
    <property type="entry name" value="FAD/NAD(P)-binding domain"/>
    <property type="match status" value="1"/>
</dbReference>
<dbReference type="AlphaFoldDB" id="A0A3B1CWA5"/>
<dbReference type="Pfam" id="PF13450">
    <property type="entry name" value="NAD_binding_8"/>
    <property type="match status" value="1"/>
</dbReference>